<name>A0A173LQV3_9ACTN</name>
<evidence type="ECO:0000256" key="1">
    <source>
        <dbReference type="SAM" id="MobiDB-lite"/>
    </source>
</evidence>
<dbReference type="KEGG" id="dtm:BJL86_2366"/>
<feature type="chain" id="PRO_5008008852" evidence="2">
    <location>
        <begin position="27"/>
        <end position="181"/>
    </location>
</feature>
<evidence type="ECO:0000313" key="4">
    <source>
        <dbReference type="Proteomes" id="UP000186104"/>
    </source>
</evidence>
<reference evidence="3 4" key="1">
    <citation type="submission" date="2016-06" db="EMBL/GenBank/DDBJ databases">
        <title>Complete genome sequence of a saline-alkali tolerant type strain Dietzia timorensis ID05-A0528T.</title>
        <authorList>
            <person name="Wu X."/>
        </authorList>
    </citation>
    <scope>NUCLEOTIDE SEQUENCE [LARGE SCALE GENOMIC DNA]</scope>
    <source>
        <strain evidence="3 4">ID05-A0528</strain>
    </source>
</reference>
<gene>
    <name evidence="3" type="ORF">BJL86_2366</name>
</gene>
<feature type="signal peptide" evidence="2">
    <location>
        <begin position="1"/>
        <end position="26"/>
    </location>
</feature>
<keyword evidence="4" id="KW-1185">Reference proteome</keyword>
<feature type="region of interest" description="Disordered" evidence="1">
    <location>
        <begin position="28"/>
        <end position="52"/>
    </location>
</feature>
<dbReference type="OrthoDB" id="166978at2"/>
<dbReference type="RefSeq" id="WP_067475930.1">
    <property type="nucleotide sequence ID" value="NZ_CP015961.1"/>
</dbReference>
<protein>
    <submittedName>
        <fullName evidence="3">Uncharacterized protein</fullName>
    </submittedName>
</protein>
<keyword evidence="2" id="KW-0732">Signal</keyword>
<dbReference type="Proteomes" id="UP000186104">
    <property type="component" value="Chromosome"/>
</dbReference>
<evidence type="ECO:0000313" key="3">
    <source>
        <dbReference type="EMBL" id="ANI93130.1"/>
    </source>
</evidence>
<dbReference type="EMBL" id="CP015961">
    <property type="protein sequence ID" value="ANI93130.1"/>
    <property type="molecule type" value="Genomic_DNA"/>
</dbReference>
<proteinExistence type="predicted"/>
<accession>A0A173LQV3</accession>
<sequence>MRREKIAATCAAGLLALGLFTVPASAQPLDSGSLGQGTGSAAPAMGSSDPKVGSTDFRVADLPEIPALPQLPQLPDYENMDPMMVPVPAGSVAADLPVLPLPFIWEGTPAPERITSPRENEPVIGSIGCLPGNRGCDPQVLDKEIERCATADEYDIDQRGKTWFADGTTGWTERCAAEYFG</sequence>
<organism evidence="3 4">
    <name type="scientific">Dietzia timorensis</name>
    <dbReference type="NCBI Taxonomy" id="499555"/>
    <lineage>
        <taxon>Bacteria</taxon>
        <taxon>Bacillati</taxon>
        <taxon>Actinomycetota</taxon>
        <taxon>Actinomycetes</taxon>
        <taxon>Mycobacteriales</taxon>
        <taxon>Dietziaceae</taxon>
        <taxon>Dietzia</taxon>
    </lineage>
</organism>
<evidence type="ECO:0000256" key="2">
    <source>
        <dbReference type="SAM" id="SignalP"/>
    </source>
</evidence>
<dbReference type="AlphaFoldDB" id="A0A173LQV3"/>